<keyword evidence="4 8" id="KW-1133">Transmembrane helix</keyword>
<evidence type="ECO:0000256" key="4">
    <source>
        <dbReference type="ARBA" id="ARBA00022989"/>
    </source>
</evidence>
<dbReference type="RefSeq" id="WP_108856066.1">
    <property type="nucleotide sequence ID" value="NZ_OMOI01000001.1"/>
</dbReference>
<proteinExistence type="predicted"/>
<feature type="binding site" evidence="7">
    <location>
        <position position="70"/>
    </location>
    <ligand>
        <name>Zn(2+)</name>
        <dbReference type="ChEBI" id="CHEBI:29105"/>
        <note>catalytic</note>
    </ligand>
</feature>
<evidence type="ECO:0000313" key="9">
    <source>
        <dbReference type="EMBL" id="SPF76019.1"/>
    </source>
</evidence>
<keyword evidence="3" id="KW-0378">Hydrolase</keyword>
<feature type="transmembrane region" description="Helical" evidence="8">
    <location>
        <begin position="109"/>
        <end position="127"/>
    </location>
</feature>
<evidence type="ECO:0000256" key="7">
    <source>
        <dbReference type="PIRSR" id="PIRSR608901-2"/>
    </source>
</evidence>
<dbReference type="GO" id="GO:0016811">
    <property type="term" value="F:hydrolase activity, acting on carbon-nitrogen (but not peptide) bonds, in linear amides"/>
    <property type="evidence" value="ECO:0007669"/>
    <property type="project" value="InterPro"/>
</dbReference>
<evidence type="ECO:0000256" key="2">
    <source>
        <dbReference type="ARBA" id="ARBA00022692"/>
    </source>
</evidence>
<feature type="transmembrane region" description="Helical" evidence="8">
    <location>
        <begin position="192"/>
        <end position="212"/>
    </location>
</feature>
<feature type="binding site" evidence="7">
    <location>
        <position position="225"/>
    </location>
    <ligand>
        <name>Zn(2+)</name>
        <dbReference type="ChEBI" id="CHEBI:29105"/>
        <note>catalytic</note>
    </ligand>
</feature>
<dbReference type="GO" id="GO:0006672">
    <property type="term" value="P:ceramide metabolic process"/>
    <property type="evidence" value="ECO:0007669"/>
    <property type="project" value="InterPro"/>
</dbReference>
<keyword evidence="6" id="KW-0479">Metal-binding</keyword>
<feature type="transmembrane region" description="Helical" evidence="8">
    <location>
        <begin position="23"/>
        <end position="40"/>
    </location>
</feature>
<comment type="subcellular location">
    <subcellularLocation>
        <location evidence="1">Membrane</location>
        <topology evidence="1">Multi-pass membrane protein</topology>
    </subcellularLocation>
</comment>
<keyword evidence="10" id="KW-1185">Reference proteome</keyword>
<keyword evidence="5 8" id="KW-0472">Membrane</keyword>
<dbReference type="EMBL" id="OMOI01000001">
    <property type="protein sequence ID" value="SPF76019.1"/>
    <property type="molecule type" value="Genomic_DNA"/>
</dbReference>
<dbReference type="AlphaFoldDB" id="A0A2R8AJD3"/>
<keyword evidence="7" id="KW-0862">Zinc</keyword>
<dbReference type="Proteomes" id="UP000244911">
    <property type="component" value="Unassembled WGS sequence"/>
</dbReference>
<gene>
    <name evidence="9" type="ORF">ALP8811_01016</name>
</gene>
<comment type="cofactor">
    <cofactor evidence="7">
        <name>Zn(2+)</name>
        <dbReference type="ChEBI" id="CHEBI:29105"/>
    </cofactor>
</comment>
<name>A0A2R8AJD3_9RHOB</name>
<reference evidence="9 10" key="1">
    <citation type="submission" date="2018-03" db="EMBL/GenBank/DDBJ databases">
        <authorList>
            <person name="Keele B.F."/>
        </authorList>
    </citation>
    <scope>NUCLEOTIDE SEQUENCE [LARGE SCALE GENOMIC DNA]</scope>
    <source>
        <strain evidence="9 10">CECT 8811</strain>
    </source>
</reference>
<evidence type="ECO:0000256" key="1">
    <source>
        <dbReference type="ARBA" id="ARBA00004141"/>
    </source>
</evidence>
<dbReference type="InterPro" id="IPR008901">
    <property type="entry name" value="ACER"/>
</dbReference>
<evidence type="ECO:0000256" key="5">
    <source>
        <dbReference type="ARBA" id="ARBA00023136"/>
    </source>
</evidence>
<feature type="transmembrane region" description="Helical" evidence="8">
    <location>
        <begin position="79"/>
        <end position="97"/>
    </location>
</feature>
<feature type="binding site" evidence="6">
    <location>
        <position position="21"/>
    </location>
    <ligand>
        <name>Ca(2+)</name>
        <dbReference type="ChEBI" id="CHEBI:29108"/>
    </ligand>
</feature>
<dbReference type="GO" id="GO:0046872">
    <property type="term" value="F:metal ion binding"/>
    <property type="evidence" value="ECO:0007669"/>
    <property type="project" value="UniProtKB-KW"/>
</dbReference>
<feature type="binding site" evidence="7">
    <location>
        <position position="229"/>
    </location>
    <ligand>
        <name>Zn(2+)</name>
        <dbReference type="ChEBI" id="CHEBI:29105"/>
        <note>catalytic</note>
    </ligand>
</feature>
<feature type="transmembrane region" description="Helical" evidence="8">
    <location>
        <begin position="224"/>
        <end position="244"/>
    </location>
</feature>
<evidence type="ECO:0000256" key="3">
    <source>
        <dbReference type="ARBA" id="ARBA00022801"/>
    </source>
</evidence>
<dbReference type="OrthoDB" id="277121at2"/>
<protein>
    <recommendedName>
        <fullName evidence="11">Ceramidase</fullName>
    </recommendedName>
</protein>
<accession>A0A2R8AJD3</accession>
<evidence type="ECO:0000256" key="6">
    <source>
        <dbReference type="PIRSR" id="PIRSR608901-1"/>
    </source>
</evidence>
<evidence type="ECO:0000313" key="10">
    <source>
        <dbReference type="Proteomes" id="UP000244911"/>
    </source>
</evidence>
<evidence type="ECO:0000256" key="8">
    <source>
        <dbReference type="SAM" id="Phobius"/>
    </source>
</evidence>
<evidence type="ECO:0008006" key="11">
    <source>
        <dbReference type="Google" id="ProtNLM"/>
    </source>
</evidence>
<feature type="transmembrane region" description="Helical" evidence="8">
    <location>
        <begin position="52"/>
        <end position="73"/>
    </location>
</feature>
<dbReference type="GO" id="GO:0016020">
    <property type="term" value="C:membrane"/>
    <property type="evidence" value="ECO:0007669"/>
    <property type="project" value="UniProtKB-SubCell"/>
</dbReference>
<organism evidence="9 10">
    <name type="scientific">Aliiroseovarius pelagivivens</name>
    <dbReference type="NCBI Taxonomy" id="1639690"/>
    <lineage>
        <taxon>Bacteria</taxon>
        <taxon>Pseudomonadati</taxon>
        <taxon>Pseudomonadota</taxon>
        <taxon>Alphaproteobacteria</taxon>
        <taxon>Rhodobacterales</taxon>
        <taxon>Paracoccaceae</taxon>
        <taxon>Aliiroseovarius</taxon>
    </lineage>
</organism>
<dbReference type="Pfam" id="PF05875">
    <property type="entry name" value="Ceramidase"/>
    <property type="match status" value="1"/>
</dbReference>
<sequence>MDWFTPIDIYCERVSAAFWAEPLNAISNLAFILAALWGWIEAKRRDRLDPMTMILILLAGMIGIGSFLFHTFANAWSSLADVIPIWTFVLLFVLVALRRVAGIRPGRIGIGLAVIVALIAVLVAFGGDGFGSQTNRDVVTEDVATASPPLAGEITHDHTGKNSLLNGSEQYLPAVLALLAFTFLTRRNGHEIAPWITAATVIFMISLTFRTFDMHLCEIWPLGTHFIWHILNGTMIALLFQGLIRSPDLRFAT</sequence>
<keyword evidence="2 8" id="KW-0812">Transmembrane</keyword>
<keyword evidence="6" id="KW-0106">Calcium</keyword>